<accession>A0AAN6JND3</accession>
<protein>
    <submittedName>
        <fullName evidence="2">Uncharacterized protein</fullName>
    </submittedName>
</protein>
<dbReference type="EMBL" id="JAPDMQ010000578">
    <property type="protein sequence ID" value="KAK0522548.1"/>
    <property type="molecule type" value="Genomic_DNA"/>
</dbReference>
<dbReference type="Proteomes" id="UP001176521">
    <property type="component" value="Unassembled WGS sequence"/>
</dbReference>
<sequence>MSANPRPNLNISFAKTAKLPTHLAVTADAVLGPATSVSYVHDVEATLYDVDESPYAGSLNIWSRETPAQGLYLLSNVPCATNPLRIAVSDPITARLVPPTIDGSATMSDTLASMPALFSGNGVMFSTSEDKKTGKVIGMVYINRTVGWVPFAILLSFEDSPKWVSWFLPPANTLVTFDAILWRIAEDGTPECLVRRITAIDKASNTVLEALNMHQPKTGDRATKLKELRAAAKRTPATPTSGPITTPALGADVSGTEVSDAAAPKANKSGIPTMPPSSPTPAHQTRKRGRAE</sequence>
<gene>
    <name evidence="2" type="ORF">OC842_006430</name>
</gene>
<feature type="region of interest" description="Disordered" evidence="1">
    <location>
        <begin position="231"/>
        <end position="292"/>
    </location>
</feature>
<keyword evidence="3" id="KW-1185">Reference proteome</keyword>
<name>A0AAN6JND3_9BASI</name>
<reference evidence="2" key="1">
    <citation type="journal article" date="2023" name="PhytoFront">
        <title>Draft Genome Resources of Seven Strains of Tilletia horrida, Causal Agent of Kernel Smut of Rice.</title>
        <authorList>
            <person name="Khanal S."/>
            <person name="Antony Babu S."/>
            <person name="Zhou X.G."/>
        </authorList>
    </citation>
    <scope>NUCLEOTIDE SEQUENCE</scope>
    <source>
        <strain evidence="2">TX3</strain>
    </source>
</reference>
<evidence type="ECO:0000256" key="1">
    <source>
        <dbReference type="SAM" id="MobiDB-lite"/>
    </source>
</evidence>
<proteinExistence type="predicted"/>
<organism evidence="2 3">
    <name type="scientific">Tilletia horrida</name>
    <dbReference type="NCBI Taxonomy" id="155126"/>
    <lineage>
        <taxon>Eukaryota</taxon>
        <taxon>Fungi</taxon>
        <taxon>Dikarya</taxon>
        <taxon>Basidiomycota</taxon>
        <taxon>Ustilaginomycotina</taxon>
        <taxon>Exobasidiomycetes</taxon>
        <taxon>Tilletiales</taxon>
        <taxon>Tilletiaceae</taxon>
        <taxon>Tilletia</taxon>
    </lineage>
</organism>
<evidence type="ECO:0000313" key="2">
    <source>
        <dbReference type="EMBL" id="KAK0522548.1"/>
    </source>
</evidence>
<dbReference type="AlphaFoldDB" id="A0AAN6JND3"/>
<comment type="caution">
    <text evidence="2">The sequence shown here is derived from an EMBL/GenBank/DDBJ whole genome shotgun (WGS) entry which is preliminary data.</text>
</comment>
<evidence type="ECO:0000313" key="3">
    <source>
        <dbReference type="Proteomes" id="UP001176521"/>
    </source>
</evidence>